<keyword evidence="5" id="KW-0411">Iron-sulfur</keyword>
<evidence type="ECO:0000256" key="8">
    <source>
        <dbReference type="SAM" id="MobiDB-lite"/>
    </source>
</evidence>
<keyword evidence="6" id="KW-0496">Mitochondrion</keyword>
<reference evidence="9" key="1">
    <citation type="journal article" date="2023" name="Mol. Biol. Evol.">
        <title>Third-Generation Sequencing Reveals the Adaptive Role of the Epigenome in Three Deep-Sea Polychaetes.</title>
        <authorList>
            <person name="Perez M."/>
            <person name="Aroh O."/>
            <person name="Sun Y."/>
            <person name="Lan Y."/>
            <person name="Juniper S.K."/>
            <person name="Young C.R."/>
            <person name="Angers B."/>
            <person name="Qian P.Y."/>
        </authorList>
    </citation>
    <scope>NUCLEOTIDE SEQUENCE</scope>
    <source>
        <strain evidence="9">R07B-5</strain>
    </source>
</reference>
<dbReference type="GO" id="GO:0003735">
    <property type="term" value="F:structural constituent of ribosome"/>
    <property type="evidence" value="ECO:0007669"/>
    <property type="project" value="TreeGrafter"/>
</dbReference>
<feature type="compositionally biased region" description="Low complexity" evidence="8">
    <location>
        <begin position="488"/>
        <end position="501"/>
    </location>
</feature>
<feature type="region of interest" description="Disordered" evidence="8">
    <location>
        <begin position="475"/>
        <end position="514"/>
    </location>
</feature>
<keyword evidence="2" id="KW-0479">Metal-binding</keyword>
<accession>A0AAD9PB22</accession>
<proteinExistence type="predicted"/>
<dbReference type="InterPro" id="IPR015324">
    <property type="entry name" value="Ribosomal_Rsm22-like"/>
</dbReference>
<evidence type="ECO:0000256" key="6">
    <source>
        <dbReference type="ARBA" id="ARBA00023128"/>
    </source>
</evidence>
<organism evidence="9 10">
    <name type="scientific">Ridgeia piscesae</name>
    <name type="common">Tubeworm</name>
    <dbReference type="NCBI Taxonomy" id="27915"/>
    <lineage>
        <taxon>Eukaryota</taxon>
        <taxon>Metazoa</taxon>
        <taxon>Spiralia</taxon>
        <taxon>Lophotrochozoa</taxon>
        <taxon>Annelida</taxon>
        <taxon>Polychaeta</taxon>
        <taxon>Sedentaria</taxon>
        <taxon>Canalipalpata</taxon>
        <taxon>Sabellida</taxon>
        <taxon>Siboglinidae</taxon>
        <taxon>Ridgeia</taxon>
    </lineage>
</organism>
<evidence type="ECO:0000256" key="7">
    <source>
        <dbReference type="ARBA" id="ARBA00045681"/>
    </source>
</evidence>
<evidence type="ECO:0000256" key="3">
    <source>
        <dbReference type="ARBA" id="ARBA00022946"/>
    </source>
</evidence>
<dbReference type="AlphaFoldDB" id="A0AAD9PB22"/>
<dbReference type="Gene3D" id="3.40.50.150">
    <property type="entry name" value="Vaccinia Virus protein VP39"/>
    <property type="match status" value="1"/>
</dbReference>
<evidence type="ECO:0000313" key="10">
    <source>
        <dbReference type="Proteomes" id="UP001209878"/>
    </source>
</evidence>
<comment type="subcellular location">
    <subcellularLocation>
        <location evidence="1">Mitochondrion</location>
    </subcellularLocation>
</comment>
<dbReference type="PANTHER" id="PTHR13184:SF5">
    <property type="entry name" value="METHYLTRANSFERASE-LIKE PROTEIN 17, MITOCHONDRIAL"/>
    <property type="match status" value="1"/>
</dbReference>
<dbReference type="Proteomes" id="UP001209878">
    <property type="component" value="Unassembled WGS sequence"/>
</dbReference>
<keyword evidence="10" id="KW-1185">Reference proteome</keyword>
<evidence type="ECO:0000313" key="9">
    <source>
        <dbReference type="EMBL" id="KAK2191422.1"/>
    </source>
</evidence>
<comment type="caution">
    <text evidence="9">The sequence shown here is derived from an EMBL/GenBank/DDBJ whole genome shotgun (WGS) entry which is preliminary data.</text>
</comment>
<keyword evidence="4" id="KW-0408">Iron</keyword>
<evidence type="ECO:0000256" key="5">
    <source>
        <dbReference type="ARBA" id="ARBA00023014"/>
    </source>
</evidence>
<evidence type="ECO:0000256" key="2">
    <source>
        <dbReference type="ARBA" id="ARBA00022723"/>
    </source>
</evidence>
<dbReference type="GO" id="GO:0006412">
    <property type="term" value="P:translation"/>
    <property type="evidence" value="ECO:0007669"/>
    <property type="project" value="InterPro"/>
</dbReference>
<sequence length="514" mass="58203">MAAPVRVMRLCAVCQKHDFYHRILAHNVMISRHMAADLVSNNRITIDPDVKAVLDAGEVKHRAHPGIMQVKKVKLPPRLLESVNLLIEKYPMSKLKEKAGQMARYLQSRQLPMEGDELKYKTQQIHNKVTANDNIDRSAMTEIEMDQLEKKWKDKTLTQLNKTVYHWKPIQYSASKGFLYLIGRLANDYSVMYRIFSEMEKRVPQFKPHTLFDFGSGVGSTLWAANSVWETSLQEHYCVDSSADMSTIARLLLQDGEEENEMCFPNVYFRQYFPPSIQNKYDLVVSAFTLLELPSQAERLKAVLALWKKTNQFLVLAENGTYAGYQAVLEARDFLLQLGEEGFPGQGDDSLRGHVFAPCPHDKPCPRYVRQDGTPCNFMVPFQPLKIKGSKQTDDIARFAFVVLQKGDRLTADVSWPRIVRPTSTPSRRVHCRTCSTSGELEVSVITSAKHGRDLYWCARASKWGDLLPTVAVTAEDTEKSREDVTESQDNSDSNTDATSDVNIGISGIAGTDR</sequence>
<name>A0AAD9PB22_RIDPI</name>
<dbReference type="InterPro" id="IPR052571">
    <property type="entry name" value="Mt_RNA_Methyltransferase"/>
</dbReference>
<keyword evidence="3" id="KW-0809">Transit peptide</keyword>
<dbReference type="InterPro" id="IPR029063">
    <property type="entry name" value="SAM-dependent_MTases_sf"/>
</dbReference>
<evidence type="ECO:0008006" key="11">
    <source>
        <dbReference type="Google" id="ProtNLM"/>
    </source>
</evidence>
<dbReference type="GO" id="GO:0008168">
    <property type="term" value="F:methyltransferase activity"/>
    <property type="evidence" value="ECO:0007669"/>
    <property type="project" value="InterPro"/>
</dbReference>
<comment type="function">
    <text evidence="7">Mitochondrial ribosome (mitoribosome) assembly factor. Binds at the interface of the head and body domains of the mitochondrial small ribosomal subunit (mt-SSU), occluding the mRNA channel and preventing compaction of the head domain towards the body. Probable inactive methyltransferase: retains the characteristic folding and ability to bind S-adenosyl-L-methionine, but it probably lost its methyltransferase activity.</text>
</comment>
<evidence type="ECO:0000256" key="1">
    <source>
        <dbReference type="ARBA" id="ARBA00004173"/>
    </source>
</evidence>
<protein>
    <recommendedName>
        <fullName evidence="11">Methyltransferase-like protein 17, mitochondrial</fullName>
    </recommendedName>
</protein>
<dbReference type="GO" id="GO:0005763">
    <property type="term" value="C:mitochondrial small ribosomal subunit"/>
    <property type="evidence" value="ECO:0007669"/>
    <property type="project" value="TreeGrafter"/>
</dbReference>
<dbReference type="SUPFAM" id="SSF53335">
    <property type="entry name" value="S-adenosyl-L-methionine-dependent methyltransferases"/>
    <property type="match status" value="1"/>
</dbReference>
<gene>
    <name evidence="9" type="ORF">NP493_53g12008</name>
</gene>
<dbReference type="PANTHER" id="PTHR13184">
    <property type="entry name" value="37S RIBOSOMAL PROTEIN S22"/>
    <property type="match status" value="1"/>
</dbReference>
<dbReference type="EMBL" id="JAODUO010000053">
    <property type="protein sequence ID" value="KAK2191422.1"/>
    <property type="molecule type" value="Genomic_DNA"/>
</dbReference>
<evidence type="ECO:0000256" key="4">
    <source>
        <dbReference type="ARBA" id="ARBA00023004"/>
    </source>
</evidence>
<dbReference type="Pfam" id="PF09243">
    <property type="entry name" value="Rsm22"/>
    <property type="match status" value="1"/>
</dbReference>
<dbReference type="GO" id="GO:0046872">
    <property type="term" value="F:metal ion binding"/>
    <property type="evidence" value="ECO:0007669"/>
    <property type="project" value="UniProtKB-KW"/>
</dbReference>
<dbReference type="GO" id="GO:0051536">
    <property type="term" value="F:iron-sulfur cluster binding"/>
    <property type="evidence" value="ECO:0007669"/>
    <property type="project" value="UniProtKB-KW"/>
</dbReference>